<dbReference type="AlphaFoldDB" id="Q6MDJ8"/>
<dbReference type="eggNOG" id="COG4980">
    <property type="taxonomic scope" value="Bacteria"/>
</dbReference>
<accession>Q6MDJ8</accession>
<reference evidence="2 3" key="1">
    <citation type="journal article" date="2004" name="Science">
        <title>Illuminating the evolutionary history of chlamydiae.</title>
        <authorList>
            <person name="Horn M."/>
            <person name="Collingro A."/>
            <person name="Schmitz-Esser S."/>
            <person name="Beier C.L."/>
            <person name="Purkhold U."/>
            <person name="Fartmann B."/>
            <person name="Brandt P."/>
            <person name="Nyakatura G.J."/>
            <person name="Droege M."/>
            <person name="Frishman D."/>
            <person name="Rattei T."/>
            <person name="Mewes H."/>
            <person name="Wagner M."/>
        </authorList>
    </citation>
    <scope>NUCLEOTIDE SEQUENCE [LARGE SCALE GENOMIC DNA]</scope>
    <source>
        <strain evidence="2 3">UWE25</strain>
    </source>
</reference>
<dbReference type="KEGG" id="pcu:PC_RS03000"/>
<dbReference type="STRING" id="264201.pc0627"/>
<sequence length="117" mass="12599">MNKKILLGSLAGGFVGLTTALLLAPKSGNQLIKDAYKPLFPLLRQLFSYAKKNDDGEDSQISLANPRKSTRKTKIKTAAKAVPKPKKSVNSTTKKLPTSKKSAAKSTSHESSTKVNE</sequence>
<protein>
    <recommendedName>
        <fullName evidence="4">YtxH domain-containing protein</fullName>
    </recommendedName>
</protein>
<gene>
    <name evidence="2" type="ORF">PC_RS03000</name>
</gene>
<feature type="region of interest" description="Disordered" evidence="1">
    <location>
        <begin position="53"/>
        <end position="117"/>
    </location>
</feature>
<dbReference type="HOGENOM" id="CLU_2082580_0_0_0"/>
<evidence type="ECO:0008006" key="4">
    <source>
        <dbReference type="Google" id="ProtNLM"/>
    </source>
</evidence>
<feature type="compositionally biased region" description="Low complexity" evidence="1">
    <location>
        <begin position="88"/>
        <end position="106"/>
    </location>
</feature>
<dbReference type="Proteomes" id="UP000000529">
    <property type="component" value="Chromosome"/>
</dbReference>
<evidence type="ECO:0000313" key="3">
    <source>
        <dbReference type="Proteomes" id="UP000000529"/>
    </source>
</evidence>
<evidence type="ECO:0000313" key="2">
    <source>
        <dbReference type="EMBL" id="CAF23351.1"/>
    </source>
</evidence>
<dbReference type="RefSeq" id="WP_011175177.1">
    <property type="nucleotide sequence ID" value="NC_005861.2"/>
</dbReference>
<proteinExistence type="predicted"/>
<feature type="compositionally biased region" description="Basic and acidic residues" evidence="1">
    <location>
        <begin position="107"/>
        <end position="117"/>
    </location>
</feature>
<dbReference type="EMBL" id="BX908798">
    <property type="protein sequence ID" value="CAF23351.1"/>
    <property type="molecule type" value="Genomic_DNA"/>
</dbReference>
<name>Q6MDJ8_PARUW</name>
<feature type="compositionally biased region" description="Basic residues" evidence="1">
    <location>
        <begin position="68"/>
        <end position="87"/>
    </location>
</feature>
<keyword evidence="3" id="KW-1185">Reference proteome</keyword>
<organism evidence="2 3">
    <name type="scientific">Protochlamydia amoebophila (strain UWE25)</name>
    <dbReference type="NCBI Taxonomy" id="264201"/>
    <lineage>
        <taxon>Bacteria</taxon>
        <taxon>Pseudomonadati</taxon>
        <taxon>Chlamydiota</taxon>
        <taxon>Chlamydiia</taxon>
        <taxon>Parachlamydiales</taxon>
        <taxon>Parachlamydiaceae</taxon>
        <taxon>Candidatus Protochlamydia</taxon>
    </lineage>
</organism>
<evidence type="ECO:0000256" key="1">
    <source>
        <dbReference type="SAM" id="MobiDB-lite"/>
    </source>
</evidence>